<dbReference type="PROSITE" id="PS51987">
    <property type="entry name" value="GS_CATALYTIC"/>
    <property type="match status" value="1"/>
</dbReference>
<protein>
    <submittedName>
        <fullName evidence="9">Gamma-glutamylpolyamine synthetase GlnA3</fullName>
    </submittedName>
</protein>
<dbReference type="InterPro" id="IPR008146">
    <property type="entry name" value="Gln_synth_cat_dom"/>
</dbReference>
<dbReference type="PANTHER" id="PTHR43785">
    <property type="entry name" value="GAMMA-GLUTAMYLPUTRESCINE SYNTHETASE"/>
    <property type="match status" value="1"/>
</dbReference>
<dbReference type="SUPFAM" id="SSF54368">
    <property type="entry name" value="Glutamine synthetase, N-terminal domain"/>
    <property type="match status" value="1"/>
</dbReference>
<dbReference type="PANTHER" id="PTHR43785:SF12">
    <property type="entry name" value="TYPE-1 GLUTAMINE SYNTHETASE 2"/>
    <property type="match status" value="1"/>
</dbReference>
<dbReference type="Gene3D" id="3.10.20.70">
    <property type="entry name" value="Glutamine synthetase, N-terminal domain"/>
    <property type="match status" value="1"/>
</dbReference>
<dbReference type="PROSITE" id="PS51986">
    <property type="entry name" value="GS_BETA_GRASP"/>
    <property type="match status" value="1"/>
</dbReference>
<evidence type="ECO:0000256" key="5">
    <source>
        <dbReference type="PROSITE-ProRule" id="PRU01330"/>
    </source>
</evidence>
<evidence type="ECO:0000256" key="6">
    <source>
        <dbReference type="RuleBase" id="RU000384"/>
    </source>
</evidence>
<keyword evidence="10" id="KW-1185">Reference proteome</keyword>
<evidence type="ECO:0000256" key="3">
    <source>
        <dbReference type="ARBA" id="ARBA00022741"/>
    </source>
</evidence>
<dbReference type="Pfam" id="PF00120">
    <property type="entry name" value="Gln-synt_C"/>
    <property type="match status" value="1"/>
</dbReference>
<evidence type="ECO:0000256" key="4">
    <source>
        <dbReference type="ARBA" id="ARBA00022840"/>
    </source>
</evidence>
<dbReference type="Gene3D" id="3.30.590.10">
    <property type="entry name" value="Glutamine synthetase/guanido kinase, catalytic domain"/>
    <property type="match status" value="1"/>
</dbReference>
<dbReference type="SUPFAM" id="SSF55931">
    <property type="entry name" value="Glutamine synthetase/guanido kinase"/>
    <property type="match status" value="1"/>
</dbReference>
<dbReference type="InterPro" id="IPR014746">
    <property type="entry name" value="Gln_synth/guanido_kin_cat_dom"/>
</dbReference>
<dbReference type="RefSeq" id="WP_344535214.1">
    <property type="nucleotide sequence ID" value="NZ_BAAATM010000003.1"/>
</dbReference>
<proteinExistence type="inferred from homology"/>
<evidence type="ECO:0000256" key="2">
    <source>
        <dbReference type="ARBA" id="ARBA00022598"/>
    </source>
</evidence>
<evidence type="ECO:0000259" key="8">
    <source>
        <dbReference type="PROSITE" id="PS51987"/>
    </source>
</evidence>
<comment type="caution">
    <text evidence="9">The sequence shown here is derived from an EMBL/GenBank/DDBJ whole genome shotgun (WGS) entry which is preliminary data.</text>
</comment>
<evidence type="ECO:0000256" key="1">
    <source>
        <dbReference type="ARBA" id="ARBA00009897"/>
    </source>
</evidence>
<evidence type="ECO:0000313" key="9">
    <source>
        <dbReference type="EMBL" id="GAA2522806.1"/>
    </source>
</evidence>
<name>A0ABN3NMF4_9ACTN</name>
<organism evidence="9 10">
    <name type="scientific">Streptomyces levis</name>
    <dbReference type="NCBI Taxonomy" id="285566"/>
    <lineage>
        <taxon>Bacteria</taxon>
        <taxon>Bacillati</taxon>
        <taxon>Actinomycetota</taxon>
        <taxon>Actinomycetes</taxon>
        <taxon>Kitasatosporales</taxon>
        <taxon>Streptomycetaceae</taxon>
        <taxon>Streptomyces</taxon>
    </lineage>
</organism>
<keyword evidence="4" id="KW-0067">ATP-binding</keyword>
<sequence length="466" mass="48434">MTTLADPVPGGRPGDVERATALQGELAGRGVHGVVLAYVDTAGIGRVKTVPTARLASAAAWGVGMSPVFDTFLADDSAVTTGVLGSPDGDLRLYPDLDRLVVLAGQPGWAWAPVDRVTQDGERHPGCTRTLLRRIVADAAEQGLTFRAAIEVEWTMARDDAPGDAFVPATTGPAYGATRQVELGDCTADLLAACAAQGLDVEQVHPEYAAGQFEISVGAVDPVAAADHSVLVRQTIRAVARRHGLRVSFAPAVVGQGVGNGGHVHLSAWRDGVNLHAGGEGRYGMTAAAESFTAGILAHLPALTAVTAPSPASALRLRPSQWAGVFAAWGHETRETALRVVTGTAGVRDRAANLEVKPVDLAANPYLAIAALIAAGLDGLRSSAALPEETTGDPARLTEAERAARGVRRLPVSLEQAVAEFRADETLRAALGPVLADAVIAVRLGELARVAGLDDEQVAAAYRWRY</sequence>
<gene>
    <name evidence="9" type="primary">glnA3</name>
    <name evidence="9" type="ORF">GCM10010423_14790</name>
</gene>
<dbReference type="EMBL" id="BAAATM010000003">
    <property type="protein sequence ID" value="GAA2522806.1"/>
    <property type="molecule type" value="Genomic_DNA"/>
</dbReference>
<dbReference type="SMART" id="SM01230">
    <property type="entry name" value="Gln-synt_C"/>
    <property type="match status" value="1"/>
</dbReference>
<dbReference type="InterPro" id="IPR008147">
    <property type="entry name" value="Gln_synt_N"/>
</dbReference>
<feature type="domain" description="GS catalytic" evidence="8">
    <location>
        <begin position="128"/>
        <end position="466"/>
    </location>
</feature>
<accession>A0ABN3NMF4</accession>
<reference evidence="9 10" key="1">
    <citation type="journal article" date="2019" name="Int. J. Syst. Evol. Microbiol.">
        <title>The Global Catalogue of Microorganisms (GCM) 10K type strain sequencing project: providing services to taxonomists for standard genome sequencing and annotation.</title>
        <authorList>
            <consortium name="The Broad Institute Genomics Platform"/>
            <consortium name="The Broad Institute Genome Sequencing Center for Infectious Disease"/>
            <person name="Wu L."/>
            <person name="Ma J."/>
        </authorList>
    </citation>
    <scope>NUCLEOTIDE SEQUENCE [LARGE SCALE GENOMIC DNA]</scope>
    <source>
        <strain evidence="9 10">JCM 6924</strain>
    </source>
</reference>
<comment type="similarity">
    <text evidence="1 5 6">Belongs to the glutamine synthetase family.</text>
</comment>
<keyword evidence="3" id="KW-0547">Nucleotide-binding</keyword>
<evidence type="ECO:0000313" key="10">
    <source>
        <dbReference type="Proteomes" id="UP001501095"/>
    </source>
</evidence>
<dbReference type="InterPro" id="IPR036651">
    <property type="entry name" value="Gln_synt_N_sf"/>
</dbReference>
<keyword evidence="2" id="KW-0436">Ligase</keyword>
<feature type="domain" description="GS beta-grasp" evidence="7">
    <location>
        <begin position="29"/>
        <end position="121"/>
    </location>
</feature>
<evidence type="ECO:0000259" key="7">
    <source>
        <dbReference type="PROSITE" id="PS51986"/>
    </source>
</evidence>
<dbReference type="Proteomes" id="UP001501095">
    <property type="component" value="Unassembled WGS sequence"/>
</dbReference>